<dbReference type="GO" id="GO:0007287">
    <property type="term" value="P:Nebenkern assembly"/>
    <property type="evidence" value="ECO:0007669"/>
    <property type="project" value="EnsemblMetazoa"/>
</dbReference>
<name>B4J7G6_DROGR</name>
<keyword evidence="6" id="KW-0999">Mitochondrion inner membrane</keyword>
<evidence type="ECO:0000256" key="3">
    <source>
        <dbReference type="ARBA" id="ARBA00022448"/>
    </source>
</evidence>
<reference evidence="12 13" key="1">
    <citation type="journal article" date="2007" name="Nature">
        <title>Evolution of genes and genomes on the Drosophila phylogeny.</title>
        <authorList>
            <consortium name="Drosophila 12 Genomes Consortium"/>
            <person name="Clark A.G."/>
            <person name="Eisen M.B."/>
            <person name="Smith D.R."/>
            <person name="Bergman C.M."/>
            <person name="Oliver B."/>
            <person name="Markow T.A."/>
            <person name="Kaufman T.C."/>
            <person name="Kellis M."/>
            <person name="Gelbart W."/>
            <person name="Iyer V.N."/>
            <person name="Pollard D.A."/>
            <person name="Sackton T.B."/>
            <person name="Larracuente A.M."/>
            <person name="Singh N.D."/>
            <person name="Abad J.P."/>
            <person name="Abt D.N."/>
            <person name="Adryan B."/>
            <person name="Aguade M."/>
            <person name="Akashi H."/>
            <person name="Anderson W.W."/>
            <person name="Aquadro C.F."/>
            <person name="Ardell D.H."/>
            <person name="Arguello R."/>
            <person name="Artieri C.G."/>
            <person name="Barbash D.A."/>
            <person name="Barker D."/>
            <person name="Barsanti P."/>
            <person name="Batterham P."/>
            <person name="Batzoglou S."/>
            <person name="Begun D."/>
            <person name="Bhutkar A."/>
            <person name="Blanco E."/>
            <person name="Bosak S.A."/>
            <person name="Bradley R.K."/>
            <person name="Brand A.D."/>
            <person name="Brent M.R."/>
            <person name="Brooks A.N."/>
            <person name="Brown R.H."/>
            <person name="Butlin R.K."/>
            <person name="Caggese C."/>
            <person name="Calvi B.R."/>
            <person name="Bernardo de Carvalho A."/>
            <person name="Caspi A."/>
            <person name="Castrezana S."/>
            <person name="Celniker S.E."/>
            <person name="Chang J.L."/>
            <person name="Chapple C."/>
            <person name="Chatterji S."/>
            <person name="Chinwalla A."/>
            <person name="Civetta A."/>
            <person name="Clifton S.W."/>
            <person name="Comeron J.M."/>
            <person name="Costello J.C."/>
            <person name="Coyne J.A."/>
            <person name="Daub J."/>
            <person name="David R.G."/>
            <person name="Delcher A.L."/>
            <person name="Delehaunty K."/>
            <person name="Do C.B."/>
            <person name="Ebling H."/>
            <person name="Edwards K."/>
            <person name="Eickbush T."/>
            <person name="Evans J.D."/>
            <person name="Filipski A."/>
            <person name="Findeiss S."/>
            <person name="Freyhult E."/>
            <person name="Fulton L."/>
            <person name="Fulton R."/>
            <person name="Garcia A.C."/>
            <person name="Gardiner A."/>
            <person name="Garfield D.A."/>
            <person name="Garvin B.E."/>
            <person name="Gibson G."/>
            <person name="Gilbert D."/>
            <person name="Gnerre S."/>
            <person name="Godfrey J."/>
            <person name="Good R."/>
            <person name="Gotea V."/>
            <person name="Gravely B."/>
            <person name="Greenberg A.J."/>
            <person name="Griffiths-Jones S."/>
            <person name="Gross S."/>
            <person name="Guigo R."/>
            <person name="Gustafson E.A."/>
            <person name="Haerty W."/>
            <person name="Hahn M.W."/>
            <person name="Halligan D.L."/>
            <person name="Halpern A.L."/>
            <person name="Halter G.M."/>
            <person name="Han M.V."/>
            <person name="Heger A."/>
            <person name="Hillier L."/>
            <person name="Hinrichs A.S."/>
            <person name="Holmes I."/>
            <person name="Hoskins R.A."/>
            <person name="Hubisz M.J."/>
            <person name="Hultmark D."/>
            <person name="Huntley M.A."/>
            <person name="Jaffe D.B."/>
            <person name="Jagadeeshan S."/>
            <person name="Jeck W.R."/>
            <person name="Johnson J."/>
            <person name="Jones C.D."/>
            <person name="Jordan W.C."/>
            <person name="Karpen G.H."/>
            <person name="Kataoka E."/>
            <person name="Keightley P.D."/>
            <person name="Kheradpour P."/>
            <person name="Kirkness E.F."/>
            <person name="Koerich L.B."/>
            <person name="Kristiansen K."/>
            <person name="Kudrna D."/>
            <person name="Kulathinal R.J."/>
            <person name="Kumar S."/>
            <person name="Kwok R."/>
            <person name="Lander E."/>
            <person name="Langley C.H."/>
            <person name="Lapoint R."/>
            <person name="Lazzaro B.P."/>
            <person name="Lee S.J."/>
            <person name="Levesque L."/>
            <person name="Li R."/>
            <person name="Lin C.F."/>
            <person name="Lin M.F."/>
            <person name="Lindblad-Toh K."/>
            <person name="Llopart A."/>
            <person name="Long M."/>
            <person name="Low L."/>
            <person name="Lozovsky E."/>
            <person name="Lu J."/>
            <person name="Luo M."/>
            <person name="Machado C.A."/>
            <person name="Makalowski W."/>
            <person name="Marzo M."/>
            <person name="Matsuda M."/>
            <person name="Matzkin L."/>
            <person name="McAllister B."/>
            <person name="McBride C.S."/>
            <person name="McKernan B."/>
            <person name="McKernan K."/>
            <person name="Mendez-Lago M."/>
            <person name="Minx P."/>
            <person name="Mollenhauer M.U."/>
            <person name="Montooth K."/>
            <person name="Mount S.M."/>
            <person name="Mu X."/>
            <person name="Myers E."/>
            <person name="Negre B."/>
            <person name="Newfeld S."/>
            <person name="Nielsen R."/>
            <person name="Noor M.A."/>
            <person name="O'Grady P."/>
            <person name="Pachter L."/>
            <person name="Papaceit M."/>
            <person name="Parisi M.J."/>
            <person name="Parisi M."/>
            <person name="Parts L."/>
            <person name="Pedersen J.S."/>
            <person name="Pesole G."/>
            <person name="Phillippy A.M."/>
            <person name="Ponting C.P."/>
            <person name="Pop M."/>
            <person name="Porcelli D."/>
            <person name="Powell J.R."/>
            <person name="Prohaska S."/>
            <person name="Pruitt K."/>
            <person name="Puig M."/>
            <person name="Quesneville H."/>
            <person name="Ram K.R."/>
            <person name="Rand D."/>
            <person name="Rasmussen M.D."/>
            <person name="Reed L.K."/>
            <person name="Reenan R."/>
            <person name="Reily A."/>
            <person name="Remington K.A."/>
            <person name="Rieger T.T."/>
            <person name="Ritchie M.G."/>
            <person name="Robin C."/>
            <person name="Rogers Y.H."/>
            <person name="Rohde C."/>
            <person name="Rozas J."/>
            <person name="Rubenfield M.J."/>
            <person name="Ruiz A."/>
            <person name="Russo S."/>
            <person name="Salzberg S.L."/>
            <person name="Sanchez-Gracia A."/>
            <person name="Saranga D.J."/>
            <person name="Sato H."/>
            <person name="Schaeffer S.W."/>
            <person name="Schatz M.C."/>
            <person name="Schlenke T."/>
            <person name="Schwartz R."/>
            <person name="Segarra C."/>
            <person name="Singh R.S."/>
            <person name="Sirot L."/>
            <person name="Sirota M."/>
            <person name="Sisneros N.B."/>
            <person name="Smith C.D."/>
            <person name="Smith T.F."/>
            <person name="Spieth J."/>
            <person name="Stage D.E."/>
            <person name="Stark A."/>
            <person name="Stephan W."/>
            <person name="Strausberg R.L."/>
            <person name="Strempel S."/>
            <person name="Sturgill D."/>
            <person name="Sutton G."/>
            <person name="Sutton G.G."/>
            <person name="Tao W."/>
            <person name="Teichmann S."/>
            <person name="Tobari Y.N."/>
            <person name="Tomimura Y."/>
            <person name="Tsolas J.M."/>
            <person name="Valente V.L."/>
            <person name="Venter E."/>
            <person name="Venter J.C."/>
            <person name="Vicario S."/>
            <person name="Vieira F.G."/>
            <person name="Vilella A.J."/>
            <person name="Villasante A."/>
            <person name="Walenz B."/>
            <person name="Wang J."/>
            <person name="Wasserman M."/>
            <person name="Watts T."/>
            <person name="Wilson D."/>
            <person name="Wilson R.K."/>
            <person name="Wing R.A."/>
            <person name="Wolfner M.F."/>
            <person name="Wong A."/>
            <person name="Wong G.K."/>
            <person name="Wu C.I."/>
            <person name="Wu G."/>
            <person name="Yamamoto D."/>
            <person name="Yang H.P."/>
            <person name="Yang S.P."/>
            <person name="Yorke J.A."/>
            <person name="Yoshida K."/>
            <person name="Zdobnov E."/>
            <person name="Zhang P."/>
            <person name="Zhang Y."/>
            <person name="Zimin A.V."/>
            <person name="Baldwin J."/>
            <person name="Abdouelleil A."/>
            <person name="Abdulkadir J."/>
            <person name="Abebe A."/>
            <person name="Abera B."/>
            <person name="Abreu J."/>
            <person name="Acer S.C."/>
            <person name="Aftuck L."/>
            <person name="Alexander A."/>
            <person name="An P."/>
            <person name="Anderson E."/>
            <person name="Anderson S."/>
            <person name="Arachi H."/>
            <person name="Azer M."/>
            <person name="Bachantsang P."/>
            <person name="Barry A."/>
            <person name="Bayul T."/>
            <person name="Berlin A."/>
            <person name="Bessette D."/>
            <person name="Bloom T."/>
            <person name="Blye J."/>
            <person name="Boguslavskiy L."/>
            <person name="Bonnet C."/>
            <person name="Boukhgalter B."/>
            <person name="Bourzgui I."/>
            <person name="Brown A."/>
            <person name="Cahill P."/>
            <person name="Channer S."/>
            <person name="Cheshatsang Y."/>
            <person name="Chuda L."/>
            <person name="Citroen M."/>
            <person name="Collymore A."/>
            <person name="Cooke P."/>
            <person name="Costello M."/>
            <person name="D'Aco K."/>
            <person name="Daza R."/>
            <person name="De Haan G."/>
            <person name="DeGray S."/>
            <person name="DeMaso C."/>
            <person name="Dhargay N."/>
            <person name="Dooley K."/>
            <person name="Dooley E."/>
            <person name="Doricent M."/>
            <person name="Dorje P."/>
            <person name="Dorjee K."/>
            <person name="Dupes A."/>
            <person name="Elong R."/>
            <person name="Falk J."/>
            <person name="Farina A."/>
            <person name="Faro S."/>
            <person name="Ferguson D."/>
            <person name="Fisher S."/>
            <person name="Foley C.D."/>
            <person name="Franke A."/>
            <person name="Friedrich D."/>
            <person name="Gadbois L."/>
            <person name="Gearin G."/>
            <person name="Gearin C.R."/>
            <person name="Giannoukos G."/>
            <person name="Goode T."/>
            <person name="Graham J."/>
            <person name="Grandbois E."/>
            <person name="Grewal S."/>
            <person name="Gyaltsen K."/>
            <person name="Hafez N."/>
            <person name="Hagos B."/>
            <person name="Hall J."/>
            <person name="Henson C."/>
            <person name="Hollinger A."/>
            <person name="Honan T."/>
            <person name="Huard M.D."/>
            <person name="Hughes L."/>
            <person name="Hurhula B."/>
            <person name="Husby M.E."/>
            <person name="Kamat A."/>
            <person name="Kanga B."/>
            <person name="Kashin S."/>
            <person name="Khazanovich D."/>
            <person name="Kisner P."/>
            <person name="Lance K."/>
            <person name="Lara M."/>
            <person name="Lee W."/>
            <person name="Lennon N."/>
            <person name="Letendre F."/>
            <person name="LeVine R."/>
            <person name="Lipovsky A."/>
            <person name="Liu X."/>
            <person name="Liu J."/>
            <person name="Liu S."/>
            <person name="Lokyitsang T."/>
            <person name="Lokyitsang Y."/>
            <person name="Lubonja R."/>
            <person name="Lui A."/>
            <person name="MacDonald P."/>
            <person name="Magnisalis V."/>
            <person name="Maru K."/>
            <person name="Matthews C."/>
            <person name="McCusker W."/>
            <person name="McDonough S."/>
            <person name="Mehta T."/>
            <person name="Meldrim J."/>
            <person name="Meneus L."/>
            <person name="Mihai O."/>
            <person name="Mihalev A."/>
            <person name="Mihova T."/>
            <person name="Mittelman R."/>
            <person name="Mlenga V."/>
            <person name="Montmayeur A."/>
            <person name="Mulrain L."/>
            <person name="Navidi A."/>
            <person name="Naylor J."/>
            <person name="Negash T."/>
            <person name="Nguyen T."/>
            <person name="Nguyen N."/>
            <person name="Nicol R."/>
            <person name="Norbu C."/>
            <person name="Norbu N."/>
            <person name="Novod N."/>
            <person name="O'Neill B."/>
            <person name="Osman S."/>
            <person name="Markiewicz E."/>
            <person name="Oyono O.L."/>
            <person name="Patti C."/>
            <person name="Phunkhang P."/>
            <person name="Pierre F."/>
            <person name="Priest M."/>
            <person name="Raghuraman S."/>
            <person name="Rege F."/>
            <person name="Reyes R."/>
            <person name="Rise C."/>
            <person name="Rogov P."/>
            <person name="Ross K."/>
            <person name="Ryan E."/>
            <person name="Settipalli S."/>
            <person name="Shea T."/>
            <person name="Sherpa N."/>
            <person name="Shi L."/>
            <person name="Shih D."/>
            <person name="Sparrow T."/>
            <person name="Spaulding J."/>
            <person name="Stalker J."/>
            <person name="Stange-Thomann N."/>
            <person name="Stavropoulos S."/>
            <person name="Stone C."/>
            <person name="Strader C."/>
            <person name="Tesfaye S."/>
            <person name="Thomson T."/>
            <person name="Thoulutsang Y."/>
            <person name="Thoulutsang D."/>
            <person name="Topham K."/>
            <person name="Topping I."/>
            <person name="Tsamla T."/>
            <person name="Vassiliev H."/>
            <person name="Vo A."/>
            <person name="Wangchuk T."/>
            <person name="Wangdi T."/>
            <person name="Weiand M."/>
            <person name="Wilkinson J."/>
            <person name="Wilson A."/>
            <person name="Yadav S."/>
            <person name="Young G."/>
            <person name="Yu Q."/>
            <person name="Zembek L."/>
            <person name="Zhong D."/>
            <person name="Zimmer A."/>
            <person name="Zwirko Z."/>
            <person name="Jaffe D.B."/>
            <person name="Alvarez P."/>
            <person name="Brockman W."/>
            <person name="Butler J."/>
            <person name="Chin C."/>
            <person name="Gnerre S."/>
            <person name="Grabherr M."/>
            <person name="Kleber M."/>
            <person name="Mauceli E."/>
            <person name="MacCallum I."/>
        </authorList>
    </citation>
    <scope>NUCLEOTIDE SEQUENCE [LARGE SCALE GENOMIC DNA]</scope>
    <source>
        <strain evidence="13">Tucson 15287-2541.00</strain>
    </source>
</reference>
<dbReference type="GO" id="GO:0015986">
    <property type="term" value="P:proton motive force-driven ATP synthesis"/>
    <property type="evidence" value="ECO:0007669"/>
    <property type="project" value="InterPro"/>
</dbReference>
<dbReference type="GO" id="GO:0005743">
    <property type="term" value="C:mitochondrial inner membrane"/>
    <property type="evidence" value="ECO:0007669"/>
    <property type="project" value="UniProtKB-SubCell"/>
</dbReference>
<feature type="compositionally biased region" description="Basic and acidic residues" evidence="11">
    <location>
        <begin position="444"/>
        <end position="461"/>
    </location>
</feature>
<evidence type="ECO:0000256" key="11">
    <source>
        <dbReference type="SAM" id="MobiDB-lite"/>
    </source>
</evidence>
<feature type="region of interest" description="Disordered" evidence="11">
    <location>
        <begin position="444"/>
        <end position="463"/>
    </location>
</feature>
<dbReference type="GO" id="GO:0015078">
    <property type="term" value="F:proton transmembrane transporter activity"/>
    <property type="evidence" value="ECO:0007669"/>
    <property type="project" value="InterPro"/>
</dbReference>
<keyword evidence="8" id="KW-0496">Mitochondrion</keyword>
<evidence type="ECO:0000256" key="1">
    <source>
        <dbReference type="ARBA" id="ARBA00004273"/>
    </source>
</evidence>
<keyword evidence="4" id="KW-0138">CF(0)</keyword>
<dbReference type="PANTHER" id="PTHR12700">
    <property type="entry name" value="ATP SYNTHASE SUBUNIT D, MITOCHONDRIAL"/>
    <property type="match status" value="1"/>
</dbReference>
<feature type="region of interest" description="Disordered" evidence="11">
    <location>
        <begin position="310"/>
        <end position="337"/>
    </location>
</feature>
<dbReference type="AlphaFoldDB" id="B4J7G6"/>
<feature type="compositionally biased region" description="Basic and acidic residues" evidence="11">
    <location>
        <begin position="379"/>
        <end position="388"/>
    </location>
</feature>
<comment type="subcellular location">
    <subcellularLocation>
        <location evidence="1">Mitochondrion inner membrane</location>
    </subcellularLocation>
</comment>
<dbReference type="GO" id="GO:0045259">
    <property type="term" value="C:proton-transporting ATP synthase complex"/>
    <property type="evidence" value="ECO:0007669"/>
    <property type="project" value="UniProtKB-KW"/>
</dbReference>
<protein>
    <submittedName>
        <fullName evidence="12">GH20643</fullName>
    </submittedName>
</protein>
<feature type="compositionally biased region" description="Acidic residues" evidence="11">
    <location>
        <begin position="405"/>
        <end position="419"/>
    </location>
</feature>
<evidence type="ECO:0000256" key="5">
    <source>
        <dbReference type="ARBA" id="ARBA00022781"/>
    </source>
</evidence>
<evidence type="ECO:0000256" key="6">
    <source>
        <dbReference type="ARBA" id="ARBA00022792"/>
    </source>
</evidence>
<feature type="region of interest" description="Disordered" evidence="11">
    <location>
        <begin position="379"/>
        <end position="419"/>
    </location>
</feature>
<keyword evidence="7" id="KW-0406">Ion transport</keyword>
<dbReference type="FunCoup" id="B4J7G6">
    <property type="interactions" value="2"/>
</dbReference>
<dbReference type="InParanoid" id="B4J7G6"/>
<dbReference type="OrthoDB" id="35799at2759"/>
<dbReference type="eggNOG" id="KOG3366">
    <property type="taxonomic scope" value="Eukaryota"/>
</dbReference>
<keyword evidence="9" id="KW-0472">Membrane</keyword>
<keyword evidence="5" id="KW-0375">Hydrogen ion transport</keyword>
<keyword evidence="13" id="KW-1185">Reference proteome</keyword>
<evidence type="ECO:0000256" key="9">
    <source>
        <dbReference type="ARBA" id="ARBA00023136"/>
    </source>
</evidence>
<accession>B4J7G6</accession>
<sequence>MWENFMNCFTKGSKPKVCNKVSLTDLFNRVPPNQHKQLRVFANKNEEYKIRLRKYPPDLPRIDWQFYKENVRTDMVGWVEEFEHKYDKLDSMFANRHNLIDHSKYFGEVTEQSNEVVKDIKKFKEESNERIKKLQSKMDQLKSLRPYTEMTMEEFCLAHPDEAPDFINKPTFWPHTPEEQKPGPSQEVVHKEEVVALKPKSKNGQPESKKPPPKAPPPGDAPTDGPTAKEGPKDVKTKDLNEKKTISPKEDAKANLKSDTESQAVEAAAQLAVKGVQLAKDLTAKVITILKVIWEKLGEKRKQVAESANAVRLQNASGQKERHEDLRKTNDEEEDSFLRRESLSNICNKTIIRGENTAEADVKPHHVDLDIEHKLDCEEPDEREFKPECEEEEKDDFSRKTKCPEEEDEQVCPEAEEESDSRCADVPDCEDICEEPQRDEDPCRRRFTADKPTKDGPECESKGTIGNLVELKGQPLYANRTEIAMLDKFSPKMGNTNDTINSSKDDFNQGVPDAPNTKFIKSNVLNTSKKDGTDLQDVNLDKLNTEQLAKVVFEMATGAATLLTEAKMIIDKAQHEEPIEGIESVYTAAEHKVSQALHQAQMALGSARKLAKQNLQSEDLSAQIEKHTMLVKLLAQRAITMKKEIAKLLSRLKRADKLDK</sequence>
<dbReference type="OMA" id="MTMEEFC"/>
<evidence type="ECO:0000256" key="8">
    <source>
        <dbReference type="ARBA" id="ARBA00023128"/>
    </source>
</evidence>
<evidence type="ECO:0000256" key="4">
    <source>
        <dbReference type="ARBA" id="ARBA00022547"/>
    </source>
</evidence>
<dbReference type="InterPro" id="IPR008689">
    <property type="entry name" value="ATP_synth_F0_dsu_mt"/>
</dbReference>
<dbReference type="SMR" id="B4J7G6"/>
<keyword evidence="10" id="KW-0175">Coiled coil</keyword>
<organism evidence="13">
    <name type="scientific">Drosophila grimshawi</name>
    <name type="common">Hawaiian fruit fly</name>
    <name type="synonym">Idiomyia grimshawi</name>
    <dbReference type="NCBI Taxonomy" id="7222"/>
    <lineage>
        <taxon>Eukaryota</taxon>
        <taxon>Metazoa</taxon>
        <taxon>Ecdysozoa</taxon>
        <taxon>Arthropoda</taxon>
        <taxon>Hexapoda</taxon>
        <taxon>Insecta</taxon>
        <taxon>Pterygota</taxon>
        <taxon>Neoptera</taxon>
        <taxon>Endopterygota</taxon>
        <taxon>Diptera</taxon>
        <taxon>Brachycera</taxon>
        <taxon>Muscomorpha</taxon>
        <taxon>Ephydroidea</taxon>
        <taxon>Drosophilidae</taxon>
        <taxon>Drosophila</taxon>
        <taxon>Hawaiian Drosophila</taxon>
    </lineage>
</organism>
<evidence type="ECO:0000256" key="10">
    <source>
        <dbReference type="SAM" id="Coils"/>
    </source>
</evidence>
<dbReference type="InterPro" id="IPR036228">
    <property type="entry name" value="ATP_synth_F0_dsu_sf_mt"/>
</dbReference>
<dbReference type="Proteomes" id="UP000001070">
    <property type="component" value="Unassembled WGS sequence"/>
</dbReference>
<feature type="region of interest" description="Disordered" evidence="11">
    <location>
        <begin position="167"/>
        <end position="258"/>
    </location>
</feature>
<feature type="compositionally biased region" description="Basic and acidic residues" evidence="11">
    <location>
        <begin position="230"/>
        <end position="258"/>
    </location>
</feature>
<dbReference type="Gene3D" id="6.10.280.70">
    <property type="match status" value="1"/>
</dbReference>
<dbReference type="PhylomeDB" id="B4J7G6"/>
<evidence type="ECO:0000313" key="12">
    <source>
        <dbReference type="EMBL" id="EDW01090.1"/>
    </source>
</evidence>
<evidence type="ECO:0000256" key="7">
    <source>
        <dbReference type="ARBA" id="ARBA00023065"/>
    </source>
</evidence>
<dbReference type="Pfam" id="PF05873">
    <property type="entry name" value="Mt_ATP-synt_D"/>
    <property type="match status" value="1"/>
</dbReference>
<feature type="coiled-coil region" evidence="10">
    <location>
        <begin position="117"/>
        <end position="144"/>
    </location>
</feature>
<dbReference type="SUPFAM" id="SSF161065">
    <property type="entry name" value="ATP synthase D chain-like"/>
    <property type="match status" value="1"/>
</dbReference>
<proteinExistence type="inferred from homology"/>
<dbReference type="STRING" id="7222.B4J7G6"/>
<evidence type="ECO:0000313" key="13">
    <source>
        <dbReference type="Proteomes" id="UP000001070"/>
    </source>
</evidence>
<gene>
    <name evidence="12" type="primary">Dgri\GH20643</name>
    <name evidence="12" type="ORF">Dgri_GH20643</name>
</gene>
<dbReference type="HOGENOM" id="CLU_013169_0_0_1"/>
<dbReference type="EMBL" id="CH916367">
    <property type="protein sequence ID" value="EDW01090.1"/>
    <property type="molecule type" value="Genomic_DNA"/>
</dbReference>
<keyword evidence="3" id="KW-0813">Transport</keyword>
<feature type="compositionally biased region" description="Basic and acidic residues" evidence="11">
    <location>
        <begin position="319"/>
        <end position="337"/>
    </location>
</feature>
<evidence type="ECO:0000256" key="2">
    <source>
        <dbReference type="ARBA" id="ARBA00006842"/>
    </source>
</evidence>
<comment type="similarity">
    <text evidence="2">Belongs to the ATPase d subunit family.</text>
</comment>